<protein>
    <submittedName>
        <fullName evidence="1 2">DUF913 domain-containing protein</fullName>
    </submittedName>
</protein>
<evidence type="ECO:0000313" key="1">
    <source>
        <dbReference type="WBParaSite" id="MCU_004623-RA"/>
    </source>
</evidence>
<sequence>MAGNKNFQNKELCDDIAPGLPDPKTNLVDDNVCDLISRSMTSCTDPSQFGALLEFTDVLFEDSSLTSSTRLRLLSDVIQHAGKLKCTEKQAILNVIFNHIKGVSNEFLHSPLLFFVFDALSSVLRVQCLDTTSRLNSISEYIRAAIGCLQSKNLSSSSAHLSSVLGFIISLCRCCGDSFTWIKLLECGTSTDYANGFPLRLILTVITIELKLRLPTEFDGYHKNMMDDDMHLLQVCLEMLSLIIAEIAAADDEPSDRTSECTIDSMSNDAVSSLLDQLIKLGSHIGNSLSTGESTDHTDIQVNPLALRVLAVYLQWVTHFYKHRILTLSELDLAIFDETVSQPLPPTSEEYQELTQRFERDVWLPLCPFVNTVFRHAFCLDGGVQAELFARCRKHVCSLARLFPGVVVNNLDADFADFLLASQLAKPSHVSESLSCLRDVADLLSTALCVSALVDKTDDSSRLCFKDTCVSVVGKLSFLILDKRNSLLVEALLHDFENSAVGNLCVGCRSKRLAIFAETLSNVVGILLFLTANVWQSEVSILLEATQTHAESLTDVNSHWTIERLCDADLEVLGYLAKLSPSLLDWDFSHLRYYPCKCFSSSPTLRASSSALLRCCRRMSKRDPRFHRVWKKKWKETKLSISLSSK</sequence>
<dbReference type="AlphaFoldDB" id="A0A5K3F3G8"/>
<accession>A0A5K3F3G8</accession>
<dbReference type="WBParaSite" id="MCU_004623-RB">
    <property type="protein sequence ID" value="MCU_004623-RB"/>
    <property type="gene ID" value="MCU_004623"/>
</dbReference>
<reference evidence="1 2" key="1">
    <citation type="submission" date="2019-11" db="UniProtKB">
        <authorList>
            <consortium name="WormBaseParasite"/>
        </authorList>
    </citation>
    <scope>IDENTIFICATION</scope>
</reference>
<evidence type="ECO:0000313" key="2">
    <source>
        <dbReference type="WBParaSite" id="MCU_004623-RB"/>
    </source>
</evidence>
<dbReference type="WBParaSite" id="MCU_004623-RA">
    <property type="protein sequence ID" value="MCU_004623-RA"/>
    <property type="gene ID" value="MCU_004623"/>
</dbReference>
<proteinExistence type="predicted"/>
<dbReference type="WBParaSite" id="MCU_004623-RD">
    <property type="protein sequence ID" value="MCU_004623-RD"/>
    <property type="gene ID" value="MCU_004623"/>
</dbReference>
<organism evidence="1">
    <name type="scientific">Mesocestoides corti</name>
    <name type="common">Flatworm</name>
    <dbReference type="NCBI Taxonomy" id="53468"/>
    <lineage>
        <taxon>Eukaryota</taxon>
        <taxon>Metazoa</taxon>
        <taxon>Spiralia</taxon>
        <taxon>Lophotrochozoa</taxon>
        <taxon>Platyhelminthes</taxon>
        <taxon>Cestoda</taxon>
        <taxon>Eucestoda</taxon>
        <taxon>Cyclophyllidea</taxon>
        <taxon>Mesocestoididae</taxon>
        <taxon>Mesocestoides</taxon>
    </lineage>
</organism>
<name>A0A5K3F3G8_MESCO</name>